<organism evidence="2 3">
    <name type="scientific">Halovibrio salipaludis</name>
    <dbReference type="NCBI Taxonomy" id="2032626"/>
    <lineage>
        <taxon>Bacteria</taxon>
        <taxon>Pseudomonadati</taxon>
        <taxon>Pseudomonadota</taxon>
        <taxon>Gammaproteobacteria</taxon>
        <taxon>Oceanospirillales</taxon>
        <taxon>Halomonadaceae</taxon>
        <taxon>Halovibrio</taxon>
    </lineage>
</organism>
<feature type="transmembrane region" description="Helical" evidence="1">
    <location>
        <begin position="220"/>
        <end position="238"/>
    </location>
</feature>
<proteinExistence type="predicted"/>
<feature type="transmembrane region" description="Helical" evidence="1">
    <location>
        <begin position="36"/>
        <end position="60"/>
    </location>
</feature>
<dbReference type="Pfam" id="PF05940">
    <property type="entry name" value="NnrS"/>
    <property type="match status" value="1"/>
</dbReference>
<dbReference type="Proteomes" id="UP000218896">
    <property type="component" value="Unassembled WGS sequence"/>
</dbReference>
<name>A0A2A2F8N1_9GAMM</name>
<keyword evidence="3" id="KW-1185">Reference proteome</keyword>
<dbReference type="AlphaFoldDB" id="A0A2A2F8N1"/>
<protein>
    <submittedName>
        <fullName evidence="2">NnrS family protein</fullName>
    </submittedName>
</protein>
<accession>A0A2A2F8N1</accession>
<sequence length="394" mass="41650">MLHEMERASYRPFFFLSGVAAIGGGLVWSAPVANPVLLHMHLLLFGMGTAAVAGYLLTALPSWAGREPIPTWLIRALVVLWLGARAGGFVAESVPWSLVVAPGVMFGALLAGFLLYRVCGAAAWPRVHLSLIPLLPALAEVLVMQGGSWPSSQDTVMAGLVFALLIMLIGGRAVPAFTVTGLELRGLPSRVYAPPGLQWISVAGLAVTLGALVVSVPDRWIGSFLLLLGVLQFFRLVGWRPWQVWRVWPLLMLQLAWAWLVVGLVLLGAAFFGVGGLLSGDALHALTIGAMGGMILAFASRVAMPRDSQGLEASVPQFTAMVLISLAALARVSPEFTGPIDNLWLASLCWTGGWILFLWALAPALCGAVPHPVLSGHRGGAQKSLNGDAASGTH</sequence>
<feature type="transmembrane region" description="Helical" evidence="1">
    <location>
        <begin position="96"/>
        <end position="115"/>
    </location>
</feature>
<feature type="transmembrane region" description="Helical" evidence="1">
    <location>
        <begin position="250"/>
        <end position="276"/>
    </location>
</feature>
<dbReference type="EMBL" id="NSKD01000001">
    <property type="protein sequence ID" value="PAU81881.1"/>
    <property type="molecule type" value="Genomic_DNA"/>
</dbReference>
<evidence type="ECO:0000313" key="3">
    <source>
        <dbReference type="Proteomes" id="UP000218896"/>
    </source>
</evidence>
<evidence type="ECO:0000313" key="2">
    <source>
        <dbReference type="EMBL" id="PAU81881.1"/>
    </source>
</evidence>
<evidence type="ECO:0000256" key="1">
    <source>
        <dbReference type="SAM" id="Phobius"/>
    </source>
</evidence>
<reference evidence="2 3" key="1">
    <citation type="submission" date="2017-08" db="EMBL/GenBank/DDBJ databases">
        <title>Halovibrio sewagensis sp. nov., isolated from wastewater of high salinity.</title>
        <authorList>
            <person name="Dong X."/>
            <person name="Zhang G."/>
        </authorList>
    </citation>
    <scope>NUCLEOTIDE SEQUENCE [LARGE SCALE GENOMIC DNA]</scope>
    <source>
        <strain evidence="2 3">YL5-2</strain>
    </source>
</reference>
<gene>
    <name evidence="2" type="ORF">CK501_01645</name>
</gene>
<feature type="transmembrane region" description="Helical" evidence="1">
    <location>
        <begin position="315"/>
        <end position="332"/>
    </location>
</feature>
<feature type="transmembrane region" description="Helical" evidence="1">
    <location>
        <begin position="12"/>
        <end position="30"/>
    </location>
</feature>
<keyword evidence="1" id="KW-0812">Transmembrane</keyword>
<feature type="transmembrane region" description="Helical" evidence="1">
    <location>
        <begin position="191"/>
        <end position="214"/>
    </location>
</feature>
<dbReference type="InterPro" id="IPR010266">
    <property type="entry name" value="NnrS"/>
</dbReference>
<feature type="transmembrane region" description="Helical" evidence="1">
    <location>
        <begin position="72"/>
        <end position="90"/>
    </location>
</feature>
<feature type="transmembrane region" description="Helical" evidence="1">
    <location>
        <begin position="344"/>
        <end position="369"/>
    </location>
</feature>
<comment type="caution">
    <text evidence="2">The sequence shown here is derived from an EMBL/GenBank/DDBJ whole genome shotgun (WGS) entry which is preliminary data.</text>
</comment>
<feature type="transmembrane region" description="Helical" evidence="1">
    <location>
        <begin position="282"/>
        <end position="303"/>
    </location>
</feature>
<feature type="transmembrane region" description="Helical" evidence="1">
    <location>
        <begin position="156"/>
        <end position="179"/>
    </location>
</feature>
<keyword evidence="1" id="KW-1133">Transmembrane helix</keyword>
<keyword evidence="1" id="KW-0472">Membrane</keyword>